<keyword evidence="1" id="KW-0430">Lectin</keyword>
<dbReference type="Proteomes" id="UP000261380">
    <property type="component" value="Unplaced"/>
</dbReference>
<dbReference type="PROSITE" id="PS50041">
    <property type="entry name" value="C_TYPE_LECTIN_2"/>
    <property type="match status" value="1"/>
</dbReference>
<keyword evidence="2" id="KW-1015">Disulfide bond</keyword>
<dbReference type="SMART" id="SM00034">
    <property type="entry name" value="CLECT"/>
    <property type="match status" value="1"/>
</dbReference>
<dbReference type="AlphaFoldDB" id="A0A3B5L642"/>
<feature type="domain" description="C-type lectin" evidence="3">
    <location>
        <begin position="110"/>
        <end position="224"/>
    </location>
</feature>
<keyword evidence="5" id="KW-1185">Reference proteome</keyword>
<reference evidence="4" key="1">
    <citation type="submission" date="2025-08" db="UniProtKB">
        <authorList>
            <consortium name="Ensembl"/>
        </authorList>
    </citation>
    <scope>IDENTIFICATION</scope>
</reference>
<evidence type="ECO:0000256" key="2">
    <source>
        <dbReference type="ARBA" id="ARBA00023157"/>
    </source>
</evidence>
<sequence>MEKSDVEKQNECVQKTHDTTGKIIKKRGKQFIIIKLAPVFQFVLKSLFQRKRIGKELRKDKKNLTELIKNMEETWNELNVSRAQWSIDAYCPKKNGGRNCTYCPSGWNYNLSSCYAYNDAKPSDQRNWEGAREDCKTKKSDLTVVSNNAEKDYVKTQSPATGGITGFWIGLRAVEGKWKWLDGSDLTNQAWIQQPATDGKCVTSLQNREWTSVNCTERNAWICEKKALSV</sequence>
<dbReference type="SUPFAM" id="SSF56436">
    <property type="entry name" value="C-type lectin-like"/>
    <property type="match status" value="1"/>
</dbReference>
<dbReference type="Gene3D" id="3.10.100.10">
    <property type="entry name" value="Mannose-Binding Protein A, subunit A"/>
    <property type="match status" value="1"/>
</dbReference>
<protein>
    <recommendedName>
        <fullName evidence="3">C-type lectin domain-containing protein</fullName>
    </recommendedName>
</protein>
<evidence type="ECO:0000313" key="4">
    <source>
        <dbReference type="Ensembl" id="ENSXCOP00000005875.1"/>
    </source>
</evidence>
<reference evidence="4" key="2">
    <citation type="submission" date="2025-09" db="UniProtKB">
        <authorList>
            <consortium name="Ensembl"/>
        </authorList>
    </citation>
    <scope>IDENTIFICATION</scope>
</reference>
<dbReference type="GeneTree" id="ENSGT01000000214792"/>
<dbReference type="InterPro" id="IPR016186">
    <property type="entry name" value="C-type_lectin-like/link_sf"/>
</dbReference>
<evidence type="ECO:0000313" key="5">
    <source>
        <dbReference type="Proteomes" id="UP000261380"/>
    </source>
</evidence>
<organism evidence="4 5">
    <name type="scientific">Xiphophorus couchianus</name>
    <name type="common">Monterrey platyfish</name>
    <dbReference type="NCBI Taxonomy" id="32473"/>
    <lineage>
        <taxon>Eukaryota</taxon>
        <taxon>Metazoa</taxon>
        <taxon>Chordata</taxon>
        <taxon>Craniata</taxon>
        <taxon>Vertebrata</taxon>
        <taxon>Euteleostomi</taxon>
        <taxon>Actinopterygii</taxon>
        <taxon>Neopterygii</taxon>
        <taxon>Teleostei</taxon>
        <taxon>Neoteleostei</taxon>
        <taxon>Acanthomorphata</taxon>
        <taxon>Ovalentaria</taxon>
        <taxon>Atherinomorphae</taxon>
        <taxon>Cyprinodontiformes</taxon>
        <taxon>Poeciliidae</taxon>
        <taxon>Poeciliinae</taxon>
        <taxon>Xiphophorus</taxon>
    </lineage>
</organism>
<dbReference type="PANTHER" id="PTHR46746:SF9">
    <property type="entry name" value="CD209 ANTIGEN-LIKE PROTEIN C-LIKE"/>
    <property type="match status" value="1"/>
</dbReference>
<proteinExistence type="predicted"/>
<evidence type="ECO:0000256" key="1">
    <source>
        <dbReference type="ARBA" id="ARBA00022734"/>
    </source>
</evidence>
<dbReference type="InterPro" id="IPR001304">
    <property type="entry name" value="C-type_lectin-like"/>
</dbReference>
<dbReference type="Pfam" id="PF00059">
    <property type="entry name" value="Lectin_C"/>
    <property type="match status" value="1"/>
</dbReference>
<evidence type="ECO:0000259" key="3">
    <source>
        <dbReference type="PROSITE" id="PS50041"/>
    </source>
</evidence>
<name>A0A3B5L642_9TELE</name>
<dbReference type="GO" id="GO:0030246">
    <property type="term" value="F:carbohydrate binding"/>
    <property type="evidence" value="ECO:0007669"/>
    <property type="project" value="UniProtKB-KW"/>
</dbReference>
<dbReference type="Ensembl" id="ENSXCOT00000005941.1">
    <property type="protein sequence ID" value="ENSXCOP00000005875.1"/>
    <property type="gene ID" value="ENSXCOG00000004561.1"/>
</dbReference>
<dbReference type="PANTHER" id="PTHR46746">
    <property type="entry name" value="KILLER CELL LECTIN-LIKE RECEPTOR SUBFAMILY F MEMBER 2"/>
    <property type="match status" value="1"/>
</dbReference>
<dbReference type="InterPro" id="IPR016187">
    <property type="entry name" value="CTDL_fold"/>
</dbReference>
<accession>A0A3B5L642</accession>
<dbReference type="InterPro" id="IPR051379">
    <property type="entry name" value="C-type_Lectin_Receptor_IMM"/>
</dbReference>